<organism evidence="1 2">
    <name type="scientific">Chryseosolibacter indicus</name>
    <dbReference type="NCBI Taxonomy" id="2782351"/>
    <lineage>
        <taxon>Bacteria</taxon>
        <taxon>Pseudomonadati</taxon>
        <taxon>Bacteroidota</taxon>
        <taxon>Cytophagia</taxon>
        <taxon>Cytophagales</taxon>
        <taxon>Chryseotaleaceae</taxon>
        <taxon>Chryseosolibacter</taxon>
    </lineage>
</organism>
<evidence type="ECO:0008006" key="3">
    <source>
        <dbReference type="Google" id="ProtNLM"/>
    </source>
</evidence>
<comment type="caution">
    <text evidence="1">The sequence shown here is derived from an EMBL/GenBank/DDBJ whole genome shotgun (WGS) entry which is preliminary data.</text>
</comment>
<dbReference type="RefSeq" id="WP_254155179.1">
    <property type="nucleotide sequence ID" value="NZ_JAHESD010000049.1"/>
</dbReference>
<accession>A0ABS5VYY1</accession>
<protein>
    <recommendedName>
        <fullName evidence="3">Nuclear transport factor 2 family protein</fullName>
    </recommendedName>
</protein>
<proteinExistence type="predicted"/>
<dbReference type="Proteomes" id="UP000772618">
    <property type="component" value="Unassembled WGS sequence"/>
</dbReference>
<dbReference type="EMBL" id="JAHESD010000049">
    <property type="protein sequence ID" value="MBT1705226.1"/>
    <property type="molecule type" value="Genomic_DNA"/>
</dbReference>
<sequence>MKAFRQQAELAKNYFTIRQQTIKSFNHFDNKTEIEVNYSAVLAMDFPNGLKSGQELNLTGRSIFEFKGEKIIKLTDIN</sequence>
<name>A0ABS5VYY1_9BACT</name>
<dbReference type="Gene3D" id="3.10.450.50">
    <property type="match status" value="1"/>
</dbReference>
<evidence type="ECO:0000313" key="1">
    <source>
        <dbReference type="EMBL" id="MBT1705226.1"/>
    </source>
</evidence>
<keyword evidence="2" id="KW-1185">Reference proteome</keyword>
<gene>
    <name evidence="1" type="ORF">KK060_18175</name>
</gene>
<reference evidence="1 2" key="1">
    <citation type="submission" date="2021-05" db="EMBL/GenBank/DDBJ databases">
        <title>A Polyphasic approach of four new species of the genus Ohtaekwangia: Ohtaekwangia histidinii sp. nov., Ohtaekwangia cretensis sp. nov., Ohtaekwangia indiensis sp. nov., Ohtaekwangia reichenbachii sp. nov. from diverse environment.</title>
        <authorList>
            <person name="Octaviana S."/>
        </authorList>
    </citation>
    <scope>NUCLEOTIDE SEQUENCE [LARGE SCALE GENOMIC DNA]</scope>
    <source>
        <strain evidence="1 2">PWU20</strain>
    </source>
</reference>
<evidence type="ECO:0000313" key="2">
    <source>
        <dbReference type="Proteomes" id="UP000772618"/>
    </source>
</evidence>